<feature type="compositionally biased region" description="Acidic residues" evidence="1">
    <location>
        <begin position="262"/>
        <end position="271"/>
    </location>
</feature>
<reference evidence="2 3" key="1">
    <citation type="submission" date="2021-08" db="EMBL/GenBank/DDBJ databases">
        <title>Streptomyces sp. PTM05 isolated from lichen.</title>
        <authorList>
            <person name="Somphong A."/>
            <person name="Phongsopitanun W."/>
            <person name="Tanasupawat S."/>
        </authorList>
    </citation>
    <scope>NUCLEOTIDE SEQUENCE [LARGE SCALE GENOMIC DNA]</scope>
    <source>
        <strain evidence="2 3">Ptm05</strain>
    </source>
</reference>
<organism evidence="2 3">
    <name type="scientific">Streptantibioticus parmotrematis</name>
    <dbReference type="NCBI Taxonomy" id="2873249"/>
    <lineage>
        <taxon>Bacteria</taxon>
        <taxon>Bacillati</taxon>
        <taxon>Actinomycetota</taxon>
        <taxon>Actinomycetes</taxon>
        <taxon>Kitasatosporales</taxon>
        <taxon>Streptomycetaceae</taxon>
        <taxon>Streptantibioticus</taxon>
    </lineage>
</organism>
<sequence>MTIYSQHANRGKTQILATYQGPEGVVSATVTSVGDSALAKPITDAFNRVSALATVPLSVYDRRNGSVEDYPTKHLVALTDRGSRAELLSGTHSLWYEYVCLELHQALANLDDALLAVPEPVRIAVNAELEAEARGLFEAVAEDPEGGFLPDTESQRLWDVDHPFVVHDGGTGVLSDRARRQLDSLEKGVTSKERVKAVADMRVLATAFSRCSGVRGHVDHTYPEIFAEPFDADRYYLSVHAPQPGDSSADTWEIEIGRWEPDDPSEEDADDYSSATGSSMIRCEQPTAPDADELADLLNRLDQEPQQLTEWAKTSVGAPLAGTRFVVTKAYDD</sequence>
<keyword evidence="3" id="KW-1185">Reference proteome</keyword>
<dbReference type="EMBL" id="JAINVZ010000011">
    <property type="protein sequence ID" value="MBY8886617.1"/>
    <property type="molecule type" value="Genomic_DNA"/>
</dbReference>
<evidence type="ECO:0000256" key="1">
    <source>
        <dbReference type="SAM" id="MobiDB-lite"/>
    </source>
</evidence>
<feature type="region of interest" description="Disordered" evidence="1">
    <location>
        <begin position="259"/>
        <end position="287"/>
    </location>
</feature>
<accession>A0ABS7QTU8</accession>
<proteinExistence type="predicted"/>
<protein>
    <submittedName>
        <fullName evidence="2">Uncharacterized protein</fullName>
    </submittedName>
</protein>
<dbReference type="Proteomes" id="UP001198565">
    <property type="component" value="Unassembled WGS sequence"/>
</dbReference>
<evidence type="ECO:0000313" key="3">
    <source>
        <dbReference type="Proteomes" id="UP001198565"/>
    </source>
</evidence>
<name>A0ABS7QTU8_9ACTN</name>
<evidence type="ECO:0000313" key="2">
    <source>
        <dbReference type="EMBL" id="MBY8886617.1"/>
    </source>
</evidence>
<comment type="caution">
    <text evidence="2">The sequence shown here is derived from an EMBL/GenBank/DDBJ whole genome shotgun (WGS) entry which is preliminary data.</text>
</comment>
<dbReference type="RefSeq" id="WP_222979002.1">
    <property type="nucleotide sequence ID" value="NZ_JAINVZ010000011.1"/>
</dbReference>
<gene>
    <name evidence="2" type="ORF">K7472_17340</name>
</gene>